<dbReference type="PANTHER" id="PTHR19980:SF0">
    <property type="entry name" value="CLEAVAGE STIMULATION FACTOR SUBUNIT 3"/>
    <property type="match status" value="1"/>
</dbReference>
<protein>
    <submittedName>
        <fullName evidence="7">Suppressor of forked domain-containing protein</fullName>
    </submittedName>
</protein>
<dbReference type="PANTHER" id="PTHR19980">
    <property type="entry name" value="RNA CLEAVAGE STIMULATION FACTOR"/>
    <property type="match status" value="1"/>
</dbReference>
<sequence>MAKAYDFALDRVGLDMQSYSLFAEYVSFLKTVPAVGQYAENQKISAVRKVYQRGIVTPMLNIEQLWAEYCSFEKSINATLAEKLIAERTRDYQAAKRVSRQLETATRGLNRQAVSVPTRGSAAELKQIDLWKKYIVWEKTNPCQADDHAQFAKRVIYAYEQALLCLGFHPDLWYESALFQQEAAKVLAEKGDVKTSSAIYEEISALYERAIGTMLKDCQLLFFAYADFEEERMKYEKVRSIYNRLIAIQTVDPTLAFIQLMKFVRRTEGVQAARAVFKLAREDERTKFHVFVAAALMEYYCSKNAQVAMRVFDMGLKKFGDEPDYALAYVDFLSHLNEDNNTRVVFERILTSGTMPAEKSLEIWERYLEFESQVGDLPSILKVDKRRREALHSEFGEMQTLLLIDRYKFLNLVPCSPEQLKLLGYTEKQYKNGGLLASSHFATTDRGGSQINGQLLAPRSSAPGQTGGGGLDLTGYPRPDTNQMIPFKPKIVTTSSYHPVPGGVFPPPPAIAALMQLLPPPWTFSGPFVSVDLLMDEFRRYQLPDGPPKVDMNEKIESGHVSFGAHRVEDIKKEFYQLLATTPDPTQVMASADYTGGAQGGRKRKGGGNDSDDEDFGGNQSSSKDVYRMRMHKRVG</sequence>
<keyword evidence="2" id="KW-0677">Repeat</keyword>
<dbReference type="WBParaSite" id="PSAMB.scaffold7240size7974.g29817.t1">
    <property type="protein sequence ID" value="PSAMB.scaffold7240size7974.g29817.t1"/>
    <property type="gene ID" value="PSAMB.scaffold7240size7974.g29817"/>
</dbReference>
<dbReference type="SMART" id="SM00386">
    <property type="entry name" value="HAT"/>
    <property type="match status" value="8"/>
</dbReference>
<dbReference type="SUPFAM" id="SSF48452">
    <property type="entry name" value="TPR-like"/>
    <property type="match status" value="1"/>
</dbReference>
<dbReference type="Pfam" id="PF05843">
    <property type="entry name" value="Suf"/>
    <property type="match status" value="1"/>
</dbReference>
<accession>A0A914X8Q0</accession>
<dbReference type="Gene3D" id="1.25.40.1040">
    <property type="match status" value="1"/>
</dbReference>
<evidence type="ECO:0000256" key="3">
    <source>
        <dbReference type="ARBA" id="ARBA00023242"/>
    </source>
</evidence>
<evidence type="ECO:0000256" key="1">
    <source>
        <dbReference type="ARBA" id="ARBA00004123"/>
    </source>
</evidence>
<comment type="subcellular location">
    <subcellularLocation>
        <location evidence="1">Nucleus</location>
    </subcellularLocation>
</comment>
<evidence type="ECO:0000313" key="7">
    <source>
        <dbReference type="WBParaSite" id="PSAMB.scaffold7240size7974.g29817.t1"/>
    </source>
</evidence>
<dbReference type="InterPro" id="IPR011990">
    <property type="entry name" value="TPR-like_helical_dom_sf"/>
</dbReference>
<dbReference type="GO" id="GO:0031124">
    <property type="term" value="P:mRNA 3'-end processing"/>
    <property type="evidence" value="ECO:0007669"/>
    <property type="project" value="InterPro"/>
</dbReference>
<name>A0A914X8Q0_9BILA</name>
<dbReference type="GO" id="GO:0003729">
    <property type="term" value="F:mRNA binding"/>
    <property type="evidence" value="ECO:0007669"/>
    <property type="project" value="TreeGrafter"/>
</dbReference>
<evidence type="ECO:0000256" key="2">
    <source>
        <dbReference type="ARBA" id="ARBA00022737"/>
    </source>
</evidence>
<organism evidence="6 7">
    <name type="scientific">Plectus sambesii</name>
    <dbReference type="NCBI Taxonomy" id="2011161"/>
    <lineage>
        <taxon>Eukaryota</taxon>
        <taxon>Metazoa</taxon>
        <taxon>Ecdysozoa</taxon>
        <taxon>Nematoda</taxon>
        <taxon>Chromadorea</taxon>
        <taxon>Plectida</taxon>
        <taxon>Plectina</taxon>
        <taxon>Plectoidea</taxon>
        <taxon>Plectidae</taxon>
        <taxon>Plectus</taxon>
    </lineage>
</organism>
<evidence type="ECO:0000259" key="5">
    <source>
        <dbReference type="Pfam" id="PF05843"/>
    </source>
</evidence>
<dbReference type="AlphaFoldDB" id="A0A914X8Q0"/>
<evidence type="ECO:0000313" key="6">
    <source>
        <dbReference type="Proteomes" id="UP000887566"/>
    </source>
</evidence>
<keyword evidence="6" id="KW-1185">Reference proteome</keyword>
<dbReference type="InterPro" id="IPR008847">
    <property type="entry name" value="Suf"/>
</dbReference>
<proteinExistence type="predicted"/>
<dbReference type="InterPro" id="IPR003107">
    <property type="entry name" value="HAT"/>
</dbReference>
<dbReference type="InterPro" id="IPR045243">
    <property type="entry name" value="Rna14-like"/>
</dbReference>
<keyword evidence="3" id="KW-0539">Nucleus</keyword>
<evidence type="ECO:0000256" key="4">
    <source>
        <dbReference type="SAM" id="MobiDB-lite"/>
    </source>
</evidence>
<reference evidence="7" key="1">
    <citation type="submission" date="2022-11" db="UniProtKB">
        <authorList>
            <consortium name="WormBaseParasite"/>
        </authorList>
    </citation>
    <scope>IDENTIFICATION</scope>
</reference>
<dbReference type="Proteomes" id="UP000887566">
    <property type="component" value="Unplaced"/>
</dbReference>
<dbReference type="GO" id="GO:0005634">
    <property type="term" value="C:nucleus"/>
    <property type="evidence" value="ECO:0007669"/>
    <property type="project" value="UniProtKB-SubCell"/>
</dbReference>
<feature type="domain" description="Suppressor of forked" evidence="5">
    <location>
        <begin position="1"/>
        <end position="420"/>
    </location>
</feature>
<feature type="region of interest" description="Disordered" evidence="4">
    <location>
        <begin position="587"/>
        <end position="636"/>
    </location>
</feature>